<dbReference type="STRING" id="1367847.JCM7686_2209"/>
<keyword evidence="3" id="KW-0808">Transferase</keyword>
<feature type="transmembrane region" description="Helical" evidence="1">
    <location>
        <begin position="99"/>
        <end position="117"/>
    </location>
</feature>
<evidence type="ECO:0000313" key="3">
    <source>
        <dbReference type="EMBL" id="AGT09288.1"/>
    </source>
</evidence>
<feature type="transmembrane region" description="Helical" evidence="1">
    <location>
        <begin position="67"/>
        <end position="87"/>
    </location>
</feature>
<gene>
    <name evidence="3" type="ORF">JCM7686_2209</name>
</gene>
<dbReference type="PATRIC" id="fig|1367847.3.peg.2202"/>
<keyword evidence="1" id="KW-0812">Transmembrane</keyword>
<dbReference type="AlphaFoldDB" id="S5YCV4"/>
<dbReference type="HOGENOM" id="CLU_780420_0_0_5"/>
<sequence>MLLPSLRRGDLHSFTPISASGWEEIALVRIYSIDYLKFVMALLVALGHSGLLQNHLGLEVFVFANSLLRLIVPSFAIASGFFLFHVVAKRKLGLWMRRVLMLHVLWTVFYAPIWLNYVTKPRDLLAPFIWGYMQLWFLAGMVVAGVMFAGLLWLGKRLGGATRLLVLVAVLCAIAGVVLQYVNITGLADMPMHRYRNGPFIIFPFMVMGYVLAGVVKNRGLEALPGPRLILPLSLLALLAMVAEASWVALNYGLSERSYLEVPFFSYLGAGLLFVLTLRLKLPKPVLDLGYLSGSIYFLHVFFELVAGWSGVSNEWLVLLAGIVGPIIVGLAYLRLMAVLRPGRKRQDETGGDIRQPAGS</sequence>
<proteinExistence type="predicted"/>
<protein>
    <submittedName>
        <fullName evidence="3">Acyltransferase family protein</fullName>
    </submittedName>
</protein>
<evidence type="ECO:0000259" key="2">
    <source>
        <dbReference type="Pfam" id="PF01757"/>
    </source>
</evidence>
<feature type="transmembrane region" description="Helical" evidence="1">
    <location>
        <begin position="289"/>
        <end position="310"/>
    </location>
</feature>
<dbReference type="InterPro" id="IPR002656">
    <property type="entry name" value="Acyl_transf_3_dom"/>
</dbReference>
<reference evidence="3 4" key="1">
    <citation type="journal article" date="2014" name="BMC Genomics">
        <title>Architecture and functions of a multipartite genome of the methylotrophic bacterium Paracoccus aminophilus JCM 7686, containing primary and secondary chromids.</title>
        <authorList>
            <person name="Dziewit L."/>
            <person name="Czarnecki J."/>
            <person name="Wibberg D."/>
            <person name="Radlinska M."/>
            <person name="Mrozek P."/>
            <person name="Szymczak M."/>
            <person name="Schluter A."/>
            <person name="Puhler A."/>
            <person name="Bartosik D."/>
        </authorList>
    </citation>
    <scope>NUCLEOTIDE SEQUENCE [LARGE SCALE GENOMIC DNA]</scope>
    <source>
        <strain evidence="3">JCM 7686</strain>
    </source>
</reference>
<feature type="domain" description="Acyltransferase 3" evidence="2">
    <location>
        <begin position="30"/>
        <end position="333"/>
    </location>
</feature>
<feature type="transmembrane region" description="Helical" evidence="1">
    <location>
        <begin position="200"/>
        <end position="217"/>
    </location>
</feature>
<keyword evidence="3" id="KW-0012">Acyltransferase</keyword>
<feature type="transmembrane region" description="Helical" evidence="1">
    <location>
        <begin position="229"/>
        <end position="250"/>
    </location>
</feature>
<feature type="transmembrane region" description="Helical" evidence="1">
    <location>
        <begin position="316"/>
        <end position="336"/>
    </location>
</feature>
<keyword evidence="1" id="KW-1133">Transmembrane helix</keyword>
<dbReference type="Pfam" id="PF01757">
    <property type="entry name" value="Acyl_transf_3"/>
    <property type="match status" value="1"/>
</dbReference>
<feature type="transmembrane region" description="Helical" evidence="1">
    <location>
        <begin position="129"/>
        <end position="152"/>
    </location>
</feature>
<evidence type="ECO:0000313" key="4">
    <source>
        <dbReference type="Proteomes" id="UP000015480"/>
    </source>
</evidence>
<name>S5YCV4_PARAH</name>
<feature type="transmembrane region" description="Helical" evidence="1">
    <location>
        <begin position="35"/>
        <end position="55"/>
    </location>
</feature>
<dbReference type="KEGG" id="pami:JCM7686_2209"/>
<dbReference type="EMBL" id="CP006650">
    <property type="protein sequence ID" value="AGT09288.1"/>
    <property type="molecule type" value="Genomic_DNA"/>
</dbReference>
<dbReference type="eggNOG" id="COG1835">
    <property type="taxonomic scope" value="Bacteria"/>
</dbReference>
<feature type="transmembrane region" description="Helical" evidence="1">
    <location>
        <begin position="164"/>
        <end position="188"/>
    </location>
</feature>
<keyword evidence="4" id="KW-1185">Reference proteome</keyword>
<organism evidence="3 4">
    <name type="scientific">Paracoccus aminophilus JCM 7686</name>
    <dbReference type="NCBI Taxonomy" id="1367847"/>
    <lineage>
        <taxon>Bacteria</taxon>
        <taxon>Pseudomonadati</taxon>
        <taxon>Pseudomonadota</taxon>
        <taxon>Alphaproteobacteria</taxon>
        <taxon>Rhodobacterales</taxon>
        <taxon>Paracoccaceae</taxon>
        <taxon>Paracoccus</taxon>
    </lineage>
</organism>
<keyword evidence="1" id="KW-0472">Membrane</keyword>
<feature type="transmembrane region" description="Helical" evidence="1">
    <location>
        <begin position="262"/>
        <end position="282"/>
    </location>
</feature>
<dbReference type="Proteomes" id="UP000015480">
    <property type="component" value="Chromosome"/>
</dbReference>
<evidence type="ECO:0000256" key="1">
    <source>
        <dbReference type="SAM" id="Phobius"/>
    </source>
</evidence>
<dbReference type="GO" id="GO:0016747">
    <property type="term" value="F:acyltransferase activity, transferring groups other than amino-acyl groups"/>
    <property type="evidence" value="ECO:0007669"/>
    <property type="project" value="InterPro"/>
</dbReference>
<accession>S5YCV4</accession>